<protein>
    <submittedName>
        <fullName evidence="2">Uncharacterized protein</fullName>
    </submittedName>
</protein>
<evidence type="ECO:0000313" key="2">
    <source>
        <dbReference type="EMBL" id="KAK7462325.1"/>
    </source>
</evidence>
<feature type="compositionally biased region" description="Polar residues" evidence="1">
    <location>
        <begin position="244"/>
        <end position="254"/>
    </location>
</feature>
<name>A0ABR1JKZ8_9AGAR</name>
<feature type="compositionally biased region" description="Basic and acidic residues" evidence="1">
    <location>
        <begin position="230"/>
        <end position="240"/>
    </location>
</feature>
<accession>A0ABR1JKZ8</accession>
<feature type="region of interest" description="Disordered" evidence="1">
    <location>
        <begin position="21"/>
        <end position="48"/>
    </location>
</feature>
<dbReference type="EMBL" id="JBANRG010000011">
    <property type="protein sequence ID" value="KAK7462325.1"/>
    <property type="molecule type" value="Genomic_DNA"/>
</dbReference>
<evidence type="ECO:0000313" key="3">
    <source>
        <dbReference type="Proteomes" id="UP001498398"/>
    </source>
</evidence>
<reference evidence="2 3" key="1">
    <citation type="submission" date="2024-01" db="EMBL/GenBank/DDBJ databases">
        <title>A draft genome for the cacao thread blight pathogen Marasmiellus scandens.</title>
        <authorList>
            <person name="Baruah I.K."/>
            <person name="Leung J."/>
            <person name="Bukari Y."/>
            <person name="Amoako-Attah I."/>
            <person name="Meinhardt L.W."/>
            <person name="Bailey B.A."/>
            <person name="Cohen S.P."/>
        </authorList>
    </citation>
    <scope>NUCLEOTIDE SEQUENCE [LARGE SCALE GENOMIC DNA]</scope>
    <source>
        <strain evidence="2 3">GH-19</strain>
    </source>
</reference>
<evidence type="ECO:0000256" key="1">
    <source>
        <dbReference type="SAM" id="MobiDB-lite"/>
    </source>
</evidence>
<sequence length="706" mass="79864">MDAKNTPFPLNVSFNSQDNMVMDSGNPGMSNAASHDDPSAHRLSGGGGAYSNNFSSPFSSNNGWNQPVYPPMPMFNMNTQPPMFTHNTFTSPPSLVVDEDSLRQRALQSVPNSTTTKPGAWVFNTMIENIEFVTKDGIPIGDYSDCIAIARARKDPSYMTAHQALIEYIQQPIKLEYQAQLHRAHSDIRSLEEKLQKMSLDFRRENRSRSRSPVRNRRDYRRSRSPGRSRQNERRTRREPSPITPSNVPNTFNSLELQSSIGHGTLDTLPFQQSAECMYTCILLIHRRLGHPENSIDIEWDIEHTGKLCTPAAIADIAQEGHILPNPRPSPKSAIPIERRLTPASSEELNQWIVQSKEPGNWAALDRVRDMIKILNVINHLERTSHYNSFSDAEKSAFNIFLASPDWAEYDAFPRPRDVRRTTDGPVHWGKNPSTIPRVTTSTTLEGTGNHMYLHVQPSLRLGVRMTDSGYIDLNSVQAHLIYTKLKPKPTVLDGRRVNEEDRRVLTRFRRTFLHLVSQPYWYSQIVEQCSLTIKTPPNNHQYSRFTAAAVPGFLTERYPVVPLAKFLASAGVTIQVIDSMFRWAQQVCIDAQSFLPIEDAQFLRECYRDSVIRMMFAGTPSSIFITQSHRVPLDWDLSHIKEHRRRVAVSGLLLQERKVIKGYEPPRVFPTLDAGIDLSGLSVQSNNADSSTNASMDTDATVPTN</sequence>
<feature type="compositionally biased region" description="Basic residues" evidence="1">
    <location>
        <begin position="209"/>
        <end position="227"/>
    </location>
</feature>
<feature type="region of interest" description="Disordered" evidence="1">
    <location>
        <begin position="686"/>
        <end position="706"/>
    </location>
</feature>
<keyword evidence="3" id="KW-1185">Reference proteome</keyword>
<organism evidence="2 3">
    <name type="scientific">Marasmiellus scandens</name>
    <dbReference type="NCBI Taxonomy" id="2682957"/>
    <lineage>
        <taxon>Eukaryota</taxon>
        <taxon>Fungi</taxon>
        <taxon>Dikarya</taxon>
        <taxon>Basidiomycota</taxon>
        <taxon>Agaricomycotina</taxon>
        <taxon>Agaricomycetes</taxon>
        <taxon>Agaricomycetidae</taxon>
        <taxon>Agaricales</taxon>
        <taxon>Marasmiineae</taxon>
        <taxon>Omphalotaceae</taxon>
        <taxon>Marasmiellus</taxon>
    </lineage>
</organism>
<dbReference type="Proteomes" id="UP001498398">
    <property type="component" value="Unassembled WGS sequence"/>
</dbReference>
<feature type="region of interest" description="Disordered" evidence="1">
    <location>
        <begin position="202"/>
        <end position="254"/>
    </location>
</feature>
<proteinExistence type="predicted"/>
<comment type="caution">
    <text evidence="2">The sequence shown here is derived from an EMBL/GenBank/DDBJ whole genome shotgun (WGS) entry which is preliminary data.</text>
</comment>
<gene>
    <name evidence="2" type="ORF">VKT23_007926</name>
</gene>